<organism evidence="2 3">
    <name type="scientific">Sphingobium indicum (strain DSM 16413 / CCM 7287 / MTCC 6362 / UT26 / NBRC 101211 / UT26S)</name>
    <name type="common">Sphingobium japonicum</name>
    <dbReference type="NCBI Taxonomy" id="452662"/>
    <lineage>
        <taxon>Bacteria</taxon>
        <taxon>Pseudomonadati</taxon>
        <taxon>Pseudomonadota</taxon>
        <taxon>Alphaproteobacteria</taxon>
        <taxon>Sphingomonadales</taxon>
        <taxon>Sphingomonadaceae</taxon>
        <taxon>Sphingobium</taxon>
    </lineage>
</organism>
<sequence length="352" mass="38729">MTASPSTIESQRSASGLPLEAFTAILREQLPDLRGPIEVRPIAAGQSNPTFFVEFGGRSFVLRKQPDGELLPSAHAIDREYRVMKALAASAVPVPQMLFFHADRDALGTPFYLMEKVNGRVFHDSAMPDLTVADRHSAYLASAATLADLHSIDPASIGLADYGRPGDYFERQIKRWSGQYERDRTRDLPGMDRLIAWLRAEIPQDDGLTSICHGDYRMGNLMYQPSGSGIVAVLDWELSTLGHPLADLAYSMMFWRLPPNIFSGIAGLDWNALGIPDERAYATHYFERRNMDDTLSAFHRAFAFFRFALIAEGVAVRAQKGNAAANDAEEVGGFALAFTEAALSFVDGGAAY</sequence>
<dbReference type="KEGG" id="sjp:SJA_C1-18720"/>
<evidence type="ECO:0000313" key="2">
    <source>
        <dbReference type="EMBL" id="BAI96706.1"/>
    </source>
</evidence>
<keyword evidence="2" id="KW-0808">Transferase</keyword>
<dbReference type="InterPro" id="IPR052898">
    <property type="entry name" value="ACAD10-like"/>
</dbReference>
<dbReference type="PANTHER" id="PTHR47829">
    <property type="entry name" value="HYDROLASE, PUTATIVE (AFU_ORTHOLOGUE AFUA_1G12880)-RELATED"/>
    <property type="match status" value="1"/>
</dbReference>
<dbReference type="EMBL" id="AP010803">
    <property type="protein sequence ID" value="BAI96706.1"/>
    <property type="molecule type" value="Genomic_DNA"/>
</dbReference>
<evidence type="ECO:0000313" key="3">
    <source>
        <dbReference type="Proteomes" id="UP000007753"/>
    </source>
</evidence>
<dbReference type="STRING" id="452662.SJA_C1-18720"/>
<proteinExistence type="predicted"/>
<protein>
    <submittedName>
        <fullName evidence="2">Putative aminoglycoside phosphotransferase</fullName>
    </submittedName>
</protein>
<name>D4Z274_SPHIU</name>
<dbReference type="RefSeq" id="WP_013040180.1">
    <property type="nucleotide sequence ID" value="NC_014006.1"/>
</dbReference>
<dbReference type="eggNOG" id="COG3173">
    <property type="taxonomic scope" value="Bacteria"/>
</dbReference>
<dbReference type="CDD" id="cd05154">
    <property type="entry name" value="ACAD10_11_N-like"/>
    <property type="match status" value="1"/>
</dbReference>
<dbReference type="InterPro" id="IPR041726">
    <property type="entry name" value="ACAD10_11_N"/>
</dbReference>
<dbReference type="Pfam" id="PF01636">
    <property type="entry name" value="APH"/>
    <property type="match status" value="1"/>
</dbReference>
<feature type="domain" description="Aminoglycoside phosphotransferase" evidence="1">
    <location>
        <begin position="38"/>
        <end position="258"/>
    </location>
</feature>
<dbReference type="HOGENOM" id="CLU_007526_0_1_5"/>
<dbReference type="AlphaFoldDB" id="D4Z274"/>
<evidence type="ECO:0000259" key="1">
    <source>
        <dbReference type="Pfam" id="PF01636"/>
    </source>
</evidence>
<dbReference type="PANTHER" id="PTHR47829:SF3">
    <property type="entry name" value="AMINOGLYCOSIDE PHOSPHOTRANSFERASE DOMAIN-CONTAINING PROTEIN"/>
    <property type="match status" value="1"/>
</dbReference>
<dbReference type="GO" id="GO:0016740">
    <property type="term" value="F:transferase activity"/>
    <property type="evidence" value="ECO:0007669"/>
    <property type="project" value="UniProtKB-KW"/>
</dbReference>
<gene>
    <name evidence="2" type="ordered locus">SJA_C1-18720</name>
</gene>
<dbReference type="Proteomes" id="UP000007753">
    <property type="component" value="Chromosome 1"/>
</dbReference>
<dbReference type="InterPro" id="IPR002575">
    <property type="entry name" value="Aminoglycoside_PTrfase"/>
</dbReference>
<dbReference type="Gene3D" id="3.90.1200.10">
    <property type="match status" value="1"/>
</dbReference>
<dbReference type="InterPro" id="IPR011009">
    <property type="entry name" value="Kinase-like_dom_sf"/>
</dbReference>
<keyword evidence="3" id="KW-1185">Reference proteome</keyword>
<accession>D4Z274</accession>
<reference evidence="2 3" key="1">
    <citation type="journal article" date="2010" name="J. Bacteriol.">
        <title>Complete genome sequence of the representative gamma-hexachlorocyclohexane-degrading bacterium Sphingobium japonicum UT26.</title>
        <authorList>
            <person name="Nagata Y."/>
            <person name="Ohtsubo Y."/>
            <person name="Endo R."/>
            <person name="Ichikawa N."/>
            <person name="Ankai A."/>
            <person name="Oguchi A."/>
            <person name="Fukui S."/>
            <person name="Fujita N."/>
            <person name="Tsuda M."/>
        </authorList>
    </citation>
    <scope>NUCLEOTIDE SEQUENCE [LARGE SCALE GENOMIC DNA]</scope>
    <source>
        <strain evidence="3">DSM 16413 / CCM 7287 / MTCC 6362 / UT26 / NBRC 101211 / UT26S</strain>
    </source>
</reference>
<dbReference type="SUPFAM" id="SSF56112">
    <property type="entry name" value="Protein kinase-like (PK-like)"/>
    <property type="match status" value="1"/>
</dbReference>
<dbReference type="Gene3D" id="3.30.200.20">
    <property type="entry name" value="Phosphorylase Kinase, domain 1"/>
    <property type="match status" value="1"/>
</dbReference>
<dbReference type="GeneID" id="29273472"/>